<evidence type="ECO:0000313" key="9">
    <source>
        <dbReference type="Proteomes" id="UP000050413"/>
    </source>
</evidence>
<dbReference type="InterPro" id="IPR029063">
    <property type="entry name" value="SAM-dependent_MTases_sf"/>
</dbReference>
<dbReference type="InterPro" id="IPR011639">
    <property type="entry name" value="MethylTrfase_TaqI-like_dom"/>
</dbReference>
<reference evidence="8 9" key="1">
    <citation type="submission" date="2015-09" db="EMBL/GenBank/DDBJ databases">
        <title>Identification and resolution of microdiversity through metagenomic sequencing of parallel consortia.</title>
        <authorList>
            <person name="Nelson W.C."/>
            <person name="Romine M.F."/>
            <person name="Lindemann S.R."/>
        </authorList>
    </citation>
    <scope>NUCLEOTIDE SEQUENCE [LARGE SCALE GENOMIC DNA]</scope>
    <source>
        <strain evidence="8">HL-91</strain>
    </source>
</reference>
<dbReference type="PANTHER" id="PTHR33841:SF1">
    <property type="entry name" value="DNA METHYLTRANSFERASE A"/>
    <property type="match status" value="1"/>
</dbReference>
<evidence type="ECO:0000313" key="8">
    <source>
        <dbReference type="EMBL" id="KPP90478.1"/>
    </source>
</evidence>
<keyword evidence="3" id="KW-0808">Transferase</keyword>
<reference evidence="7 10" key="2">
    <citation type="submission" date="2016-01" db="EMBL/GenBank/DDBJ databases">
        <authorList>
            <person name="Varghese N."/>
        </authorList>
    </citation>
    <scope>NUCLEOTIDE SEQUENCE [LARGE SCALE GENOMIC DNA]</scope>
    <source>
        <strain evidence="7 10">HL-91</strain>
    </source>
</reference>
<sequence>MGDIQNSFISKSFLRSVWAHEYETFKDSPEENELLERLKRWAARGTQKETTAQSALLQEFFSATWGYVQAGQAGGEQNYSLYPAFPVAGAGQTGGKGEADAALGHFTPDEASPIPQVLVEFKDIKSALDAPQKRKGNSRSPVKQGLDYLYAARKGMFGYEPIIPTWAIITDMNEFRLYWSDRGERQFISFAIEKKELFQNATLLDTDEAGRFDRFLFSRLFHRDQLIVRGTSGRPELLSLIQRQRFQQSELENRFYQEYRGFREHLYRALLAHNGPGTDRFPGTKGRLVRLAQKILDRAIFVFFCEDMGRALSFPPQLLRDYLIRQADDQFFDPNGTEIWQWLRRLFSAMNAGATSFGDHQINQFNGGLFAPDPELEKLHIPNSVFCERGQGQNEASLAANKLTLLYLSASYNYASGWAAGVSGEPATAAKRDPDRNIGLYTLGRIFEQSITELEILEAEEDGRKSINKESKRKRDGVYYTPEWVVERIVDETVGRRLADLKAQCGWPSEKQDKLPTKEAIDAYETELRDIRIVDPACGSGAFLITTLAYLLDEWKAVRSIRRQIGQTMANEDWTDDAIRDILRRNLYGVDINPASVEITKLALWLHTARSNKPLSSLDDHIRDGNSLIGPEFFTGLAPYTAEQQERINAFDWQAAFPGVFERGGFDCVVGNPPYVKLQNFRKVHADMAAFLTRDPAQGGAYASTQTGNFDLYLPFVEKGIQLLNDNGRLGYIAPSVWQMNEYGAGLRGFVEQGRHLWGWIDFGSYQIFDEATVYTALMFFSKQPNTHVAVVQAPNGVVAESPWEAKDIHLPYARLSFGDRWLLVTGKERDLIDKLGKTGRRLDDPAVSRNIFVGIQTSADHIYHLKRLGPNRYEEKPPKGATRGRVVEIEDEMMKPLVSGVHASRYLTPQTDTHLLFPYVVVDGRSRLLSASELADDYPHAWAYLKGHEEALRSRESSKMDTDDGWWAYNYPKNLDKQETAKVIVPRLVMSVACSVDPDGLFYLDNVDVGAVSSARNVSPWYLAAVLNAPAADFAFRRISKPFRGDFRSANKQFIAPLPIPKAPPEDQAALARDAERLQVLHDQRRQALADIAARLGAVRIRPRPLEWLFPGLPGLDELKDQAPKRLTGTDRRKWAKERLAKEIDARHTTLGEHLKPGVPLSAELVRGELRFLVDGIPAITSIFPRPAEAPFLLAQWSVMASRTEVTGKTTGAKLADMLRKVSPSADAHIMAEVISLQTSIATDEAEIATLENRINQTIYRLHKLTREEIALIESAAR</sequence>
<keyword evidence="2 8" id="KW-0489">Methyltransferase</keyword>
<evidence type="ECO:0000313" key="10">
    <source>
        <dbReference type="Proteomes" id="UP000182045"/>
    </source>
</evidence>
<proteinExistence type="predicted"/>
<accession>A0A0P7W2V8</accession>
<keyword evidence="4" id="KW-0949">S-adenosyl-L-methionine</keyword>
<gene>
    <name evidence="7" type="ORF">Ga0058931_2885</name>
    <name evidence="8" type="ORF">HLUCCA05_13460</name>
</gene>
<dbReference type="PROSITE" id="PS00092">
    <property type="entry name" value="N6_MTASE"/>
    <property type="match status" value="1"/>
</dbReference>
<dbReference type="GO" id="GO:0032259">
    <property type="term" value="P:methylation"/>
    <property type="evidence" value="ECO:0007669"/>
    <property type="project" value="UniProtKB-KW"/>
</dbReference>
<dbReference type="SUPFAM" id="SSF53335">
    <property type="entry name" value="S-adenosyl-L-methionine-dependent methyltransferases"/>
    <property type="match status" value="1"/>
</dbReference>
<dbReference type="RefSeq" id="WP_072246934.1">
    <property type="nucleotide sequence ID" value="NZ_FBYC01000004.1"/>
</dbReference>
<dbReference type="GO" id="GO:0003676">
    <property type="term" value="F:nucleic acid binding"/>
    <property type="evidence" value="ECO:0007669"/>
    <property type="project" value="InterPro"/>
</dbReference>
<organism evidence="8 9">
    <name type="scientific">Roseibaca calidilacus</name>
    <dbReference type="NCBI Taxonomy" id="1666912"/>
    <lineage>
        <taxon>Bacteria</taxon>
        <taxon>Pseudomonadati</taxon>
        <taxon>Pseudomonadota</taxon>
        <taxon>Alphaproteobacteria</taxon>
        <taxon>Rhodobacterales</taxon>
        <taxon>Paracoccaceae</taxon>
        <taxon>Roseinatronobacter</taxon>
    </lineage>
</organism>
<dbReference type="InterPro" id="IPR050953">
    <property type="entry name" value="N4_N6_ade-DNA_methylase"/>
</dbReference>
<evidence type="ECO:0000256" key="1">
    <source>
        <dbReference type="ARBA" id="ARBA00011900"/>
    </source>
</evidence>
<dbReference type="Pfam" id="PF07669">
    <property type="entry name" value="Eco57I"/>
    <property type="match status" value="1"/>
</dbReference>
<name>A0A0P7W2V8_9RHOB</name>
<feature type="domain" description="Type II methyltransferase M.TaqI-like" evidence="6">
    <location>
        <begin position="586"/>
        <end position="769"/>
    </location>
</feature>
<dbReference type="Gene3D" id="3.40.50.150">
    <property type="entry name" value="Vaccinia Virus protein VP39"/>
    <property type="match status" value="1"/>
</dbReference>
<protein>
    <recommendedName>
        <fullName evidence="1">site-specific DNA-methyltransferase (adenine-specific)</fullName>
        <ecNumber evidence="1">2.1.1.72</ecNumber>
    </recommendedName>
</protein>
<comment type="caution">
    <text evidence="8">The sequence shown here is derived from an EMBL/GenBank/DDBJ whole genome shotgun (WGS) entry which is preliminary data.</text>
</comment>
<dbReference type="PRINTS" id="PR00507">
    <property type="entry name" value="N12N6MTFRASE"/>
</dbReference>
<evidence type="ECO:0000313" key="7">
    <source>
        <dbReference type="EMBL" id="CUX83279.1"/>
    </source>
</evidence>
<evidence type="ECO:0000259" key="6">
    <source>
        <dbReference type="Pfam" id="PF07669"/>
    </source>
</evidence>
<evidence type="ECO:0000256" key="3">
    <source>
        <dbReference type="ARBA" id="ARBA00022679"/>
    </source>
</evidence>
<dbReference type="EMBL" id="LJSG01000017">
    <property type="protein sequence ID" value="KPP90478.1"/>
    <property type="molecule type" value="Genomic_DNA"/>
</dbReference>
<keyword evidence="10" id="KW-1185">Reference proteome</keyword>
<evidence type="ECO:0000256" key="4">
    <source>
        <dbReference type="ARBA" id="ARBA00022691"/>
    </source>
</evidence>
<dbReference type="AlphaFoldDB" id="A0A0P7W2V8"/>
<dbReference type="OrthoDB" id="9806213at2"/>
<dbReference type="Proteomes" id="UP000182045">
    <property type="component" value="Unassembled WGS sequence"/>
</dbReference>
<comment type="catalytic activity">
    <reaction evidence="5">
        <text>a 2'-deoxyadenosine in DNA + S-adenosyl-L-methionine = an N(6)-methyl-2'-deoxyadenosine in DNA + S-adenosyl-L-homocysteine + H(+)</text>
        <dbReference type="Rhea" id="RHEA:15197"/>
        <dbReference type="Rhea" id="RHEA-COMP:12418"/>
        <dbReference type="Rhea" id="RHEA-COMP:12419"/>
        <dbReference type="ChEBI" id="CHEBI:15378"/>
        <dbReference type="ChEBI" id="CHEBI:57856"/>
        <dbReference type="ChEBI" id="CHEBI:59789"/>
        <dbReference type="ChEBI" id="CHEBI:90615"/>
        <dbReference type="ChEBI" id="CHEBI:90616"/>
        <dbReference type="EC" id="2.1.1.72"/>
    </reaction>
</comment>
<dbReference type="EMBL" id="FBYC01000004">
    <property type="protein sequence ID" value="CUX83279.1"/>
    <property type="molecule type" value="Genomic_DNA"/>
</dbReference>
<evidence type="ECO:0000256" key="5">
    <source>
        <dbReference type="ARBA" id="ARBA00047942"/>
    </source>
</evidence>
<dbReference type="InterPro" id="IPR002052">
    <property type="entry name" value="DNA_methylase_N6_adenine_CS"/>
</dbReference>
<dbReference type="GO" id="GO:0006304">
    <property type="term" value="P:DNA modification"/>
    <property type="evidence" value="ECO:0007669"/>
    <property type="project" value="InterPro"/>
</dbReference>
<evidence type="ECO:0000256" key="2">
    <source>
        <dbReference type="ARBA" id="ARBA00022603"/>
    </source>
</evidence>
<dbReference type="Proteomes" id="UP000050413">
    <property type="component" value="Unassembled WGS sequence"/>
</dbReference>
<dbReference type="EC" id="2.1.1.72" evidence="1"/>
<dbReference type="PATRIC" id="fig|1666912.4.peg.595"/>
<dbReference type="PANTHER" id="PTHR33841">
    <property type="entry name" value="DNA METHYLTRANSFERASE YEEA-RELATED"/>
    <property type="match status" value="1"/>
</dbReference>
<dbReference type="GO" id="GO:0009007">
    <property type="term" value="F:site-specific DNA-methyltransferase (adenine-specific) activity"/>
    <property type="evidence" value="ECO:0007669"/>
    <property type="project" value="UniProtKB-EC"/>
</dbReference>
<dbReference type="STRING" id="1666912.Ga0058931_2885"/>